<proteinExistence type="inferred from homology"/>
<protein>
    <submittedName>
        <fullName evidence="3">NADP-dependent 3-hydroxy acid dehydrogenase YdfG</fullName>
        <ecNumber evidence="3">1.1.1.381</ecNumber>
    </submittedName>
</protein>
<accession>A0A644VJ31</accession>
<name>A0A644VJ31_9ZZZZ</name>
<dbReference type="PRINTS" id="PR00081">
    <property type="entry name" value="GDHRDH"/>
</dbReference>
<dbReference type="InterPro" id="IPR036291">
    <property type="entry name" value="NAD(P)-bd_dom_sf"/>
</dbReference>
<dbReference type="EMBL" id="VSSQ01000309">
    <property type="protein sequence ID" value="MPL90613.1"/>
    <property type="molecule type" value="Genomic_DNA"/>
</dbReference>
<dbReference type="PANTHER" id="PTHR42901:SF1">
    <property type="entry name" value="ALCOHOL DEHYDROGENASE"/>
    <property type="match status" value="1"/>
</dbReference>
<dbReference type="InterPro" id="IPR002347">
    <property type="entry name" value="SDR_fam"/>
</dbReference>
<reference evidence="3" key="1">
    <citation type="submission" date="2019-08" db="EMBL/GenBank/DDBJ databases">
        <authorList>
            <person name="Kucharzyk K."/>
            <person name="Murdoch R.W."/>
            <person name="Higgins S."/>
            <person name="Loffler F."/>
        </authorList>
    </citation>
    <scope>NUCLEOTIDE SEQUENCE</scope>
</reference>
<dbReference type="PRINTS" id="PR00080">
    <property type="entry name" value="SDRFAMILY"/>
</dbReference>
<dbReference type="SUPFAM" id="SSF51735">
    <property type="entry name" value="NAD(P)-binding Rossmann-fold domains"/>
    <property type="match status" value="1"/>
</dbReference>
<dbReference type="Pfam" id="PF00106">
    <property type="entry name" value="adh_short"/>
    <property type="match status" value="1"/>
</dbReference>
<evidence type="ECO:0000313" key="3">
    <source>
        <dbReference type="EMBL" id="MPL90613.1"/>
    </source>
</evidence>
<comment type="caution">
    <text evidence="3">The sequence shown here is derived from an EMBL/GenBank/DDBJ whole genome shotgun (WGS) entry which is preliminary data.</text>
</comment>
<dbReference type="FunFam" id="3.40.50.720:FF:000047">
    <property type="entry name" value="NADP-dependent L-serine/L-allo-threonine dehydrogenase"/>
    <property type="match status" value="1"/>
</dbReference>
<dbReference type="PROSITE" id="PS00061">
    <property type="entry name" value="ADH_SHORT"/>
    <property type="match status" value="1"/>
</dbReference>
<sequence>MGKIACITGATSGIGYYSAIEFAKLGYNLIITGRRKERLENIEKELKENYNIKVLSLNFDVRERKSVEDSLNSLPSEWKEIDVLLNNAGLAAGKEPIFEGDYRDWDQMIDTNVKGLLYVSRVIIPWMKERKQGHIINICSIAGKEVYKDGAVYCASKAAVNSISQGMRIDCNPFNIKVTNICPGAVETEFSMVRFKGDKEKVDATYHGYTPLTGEDIAKTILYCATLPSHVCINDLVITPTAQANATTFHRE</sequence>
<gene>
    <name evidence="3" type="primary">ydfG_5</name>
    <name evidence="3" type="ORF">SDC9_36667</name>
</gene>
<dbReference type="InterPro" id="IPR020904">
    <property type="entry name" value="Sc_DH/Rdtase_CS"/>
</dbReference>
<evidence type="ECO:0000256" key="1">
    <source>
        <dbReference type="ARBA" id="ARBA00006484"/>
    </source>
</evidence>
<keyword evidence="2 3" id="KW-0560">Oxidoreductase</keyword>
<dbReference type="AlphaFoldDB" id="A0A644VJ31"/>
<evidence type="ECO:0000256" key="2">
    <source>
        <dbReference type="ARBA" id="ARBA00023002"/>
    </source>
</evidence>
<dbReference type="PANTHER" id="PTHR42901">
    <property type="entry name" value="ALCOHOL DEHYDROGENASE"/>
    <property type="match status" value="1"/>
</dbReference>
<dbReference type="GO" id="GO:0016616">
    <property type="term" value="F:oxidoreductase activity, acting on the CH-OH group of donors, NAD or NADP as acceptor"/>
    <property type="evidence" value="ECO:0007669"/>
    <property type="project" value="UniProtKB-ARBA"/>
</dbReference>
<dbReference type="Gene3D" id="3.40.50.720">
    <property type="entry name" value="NAD(P)-binding Rossmann-like Domain"/>
    <property type="match status" value="1"/>
</dbReference>
<comment type="similarity">
    <text evidence="1">Belongs to the short-chain dehydrogenases/reductases (SDR) family.</text>
</comment>
<dbReference type="EC" id="1.1.1.381" evidence="3"/>
<organism evidence="3">
    <name type="scientific">bioreactor metagenome</name>
    <dbReference type="NCBI Taxonomy" id="1076179"/>
    <lineage>
        <taxon>unclassified sequences</taxon>
        <taxon>metagenomes</taxon>
        <taxon>ecological metagenomes</taxon>
    </lineage>
</organism>